<comment type="subcellular location">
    <subcellularLocation>
        <location evidence="1">Membrane</location>
        <topology evidence="1">Multi-pass membrane protein</topology>
    </subcellularLocation>
</comment>
<keyword evidence="4 10" id="KW-0812">Transmembrane</keyword>
<evidence type="ECO:0000313" key="14">
    <source>
        <dbReference type="EMBL" id="KAJ6800344.1"/>
    </source>
</evidence>
<evidence type="ECO:0000256" key="5">
    <source>
        <dbReference type="ARBA" id="ARBA00022989"/>
    </source>
</evidence>
<evidence type="ECO:0000256" key="9">
    <source>
        <dbReference type="ARBA" id="ARBA00038187"/>
    </source>
</evidence>
<feature type="chain" id="PRO_5044718642" evidence="11">
    <location>
        <begin position="22"/>
        <end position="540"/>
    </location>
</feature>
<feature type="transmembrane region" description="Helical" evidence="10">
    <location>
        <begin position="399"/>
        <end position="422"/>
    </location>
</feature>
<evidence type="ECO:0000256" key="7">
    <source>
        <dbReference type="ARBA" id="ARBA00023136"/>
    </source>
</evidence>
<evidence type="ECO:0000256" key="6">
    <source>
        <dbReference type="ARBA" id="ARBA00023053"/>
    </source>
</evidence>
<keyword evidence="6" id="KW-0915">Sodium</keyword>
<feature type="transmembrane region" description="Helical" evidence="10">
    <location>
        <begin position="428"/>
        <end position="447"/>
    </location>
</feature>
<evidence type="ECO:0000256" key="4">
    <source>
        <dbReference type="ARBA" id="ARBA00022692"/>
    </source>
</evidence>
<evidence type="ECO:0000313" key="15">
    <source>
        <dbReference type="Proteomes" id="UP001140949"/>
    </source>
</evidence>
<dbReference type="EMBL" id="JANAVB010040218">
    <property type="protein sequence ID" value="KAJ6798568.1"/>
    <property type="molecule type" value="Genomic_DNA"/>
</dbReference>
<name>A0AAX6E8K3_IRIPA</name>
<evidence type="ECO:0000259" key="12">
    <source>
        <dbReference type="Pfam" id="PF01699"/>
    </source>
</evidence>
<evidence type="ECO:0000256" key="8">
    <source>
        <dbReference type="ARBA" id="ARBA00023201"/>
    </source>
</evidence>
<evidence type="ECO:0000256" key="10">
    <source>
        <dbReference type="SAM" id="Phobius"/>
    </source>
</evidence>
<feature type="signal peptide" evidence="11">
    <location>
        <begin position="1"/>
        <end position="21"/>
    </location>
</feature>
<sequence length="540" mass="57115">MASSSFLLLVLYSTLLYSSSARSLPRSDGVDGGCDGLRRRASSEAKCAYLVFQTHECSPEGYINYLRLFYCVFGGYPALGYLSLFLWLVLLFYLLGNTAADYFCSNLAGLSRLLNLHPTVAGVTLLSLGNGAPDVFSSVVSFAGTSSSASLVGLNSVLGGAFFVSTVVVGVVSICVAPRKVSVDRSCFMRDVLFLLFVLLVLLAILSFRTINVWSAVAFAGLYLAYVFLVSMTHVYGRHKDHVNVSSLLPLKASAELAAPLLAGTENSGGGEGKQSTCGCIASRTLRLLELPLYLPRRLTIPVVTEERWSKPFAVASVTLAPTLLVALWDSKEAAKLGSKERTLVYLFGASTGTLLGISTALGTDRESPPTRLLLPWLAGGFLMSVSWTYITAQELVSLLVSAGFILDMSPSVLGLTVLAWGNSLGDLVANVAVAVGGGAGGAQVAVSGCYGGPIFNTLVGLGASLALASWARYPTSVDIPRDPTLFVTVGFLVAGLLWALVVLPRRGMKPDRVLGVGLIAIYLCFLCVRLGQSLGLVEL</sequence>
<evidence type="ECO:0000256" key="1">
    <source>
        <dbReference type="ARBA" id="ARBA00004141"/>
    </source>
</evidence>
<feature type="transmembrane region" description="Helical" evidence="10">
    <location>
        <begin position="149"/>
        <end position="176"/>
    </location>
</feature>
<keyword evidence="8" id="KW-0739">Sodium transport</keyword>
<dbReference type="Pfam" id="PF01699">
    <property type="entry name" value="Na_Ca_ex"/>
    <property type="match status" value="2"/>
</dbReference>
<dbReference type="Gene3D" id="1.20.1420.30">
    <property type="entry name" value="NCX, central ion-binding region"/>
    <property type="match status" value="1"/>
</dbReference>
<reference evidence="14" key="2">
    <citation type="submission" date="2023-04" db="EMBL/GenBank/DDBJ databases">
        <authorList>
            <person name="Bruccoleri R.E."/>
            <person name="Oakeley E.J."/>
            <person name="Faust A.-M."/>
            <person name="Dessus-Babus S."/>
            <person name="Altorfer M."/>
            <person name="Burckhardt D."/>
            <person name="Oertli M."/>
            <person name="Naumann U."/>
            <person name="Petersen F."/>
            <person name="Wong J."/>
        </authorList>
    </citation>
    <scope>NUCLEOTIDE SEQUENCE</scope>
    <source>
        <strain evidence="14">GSM-AAB239-AS_SAM_17_03QT</strain>
        <tissue evidence="14">Leaf</tissue>
    </source>
</reference>
<feature type="transmembrane region" description="Helical" evidence="10">
    <location>
        <begin position="374"/>
        <end position="392"/>
    </location>
</feature>
<reference evidence="14" key="1">
    <citation type="journal article" date="2023" name="GigaByte">
        <title>Genome assembly of the bearded iris, Iris pallida Lam.</title>
        <authorList>
            <person name="Bruccoleri R.E."/>
            <person name="Oakeley E.J."/>
            <person name="Faust A.M.E."/>
            <person name="Altorfer M."/>
            <person name="Dessus-Babus S."/>
            <person name="Burckhardt D."/>
            <person name="Oertli M."/>
            <person name="Naumann U."/>
            <person name="Petersen F."/>
            <person name="Wong J."/>
        </authorList>
    </citation>
    <scope>NUCLEOTIDE SEQUENCE</scope>
    <source>
        <strain evidence="14">GSM-AAB239-AS_SAM_17_03QT</strain>
    </source>
</reference>
<evidence type="ECO:0000313" key="13">
    <source>
        <dbReference type="EMBL" id="KAJ6798568.1"/>
    </source>
</evidence>
<comment type="caution">
    <text evidence="14">The sequence shown here is derived from an EMBL/GenBank/DDBJ whole genome shotgun (WGS) entry which is preliminary data.</text>
</comment>
<dbReference type="EMBL" id="JANAVB010038825">
    <property type="protein sequence ID" value="KAJ6800344.1"/>
    <property type="molecule type" value="Genomic_DNA"/>
</dbReference>
<dbReference type="Proteomes" id="UP001140949">
    <property type="component" value="Unassembled WGS sequence"/>
</dbReference>
<feature type="transmembrane region" description="Helical" evidence="10">
    <location>
        <begin position="107"/>
        <end position="129"/>
    </location>
</feature>
<feature type="transmembrane region" description="Helical" evidence="10">
    <location>
        <begin position="75"/>
        <end position="95"/>
    </location>
</feature>
<feature type="transmembrane region" description="Helical" evidence="10">
    <location>
        <begin position="188"/>
        <end position="208"/>
    </location>
</feature>
<evidence type="ECO:0000256" key="11">
    <source>
        <dbReference type="SAM" id="SignalP"/>
    </source>
</evidence>
<feature type="transmembrane region" description="Helical" evidence="10">
    <location>
        <begin position="484"/>
        <end position="502"/>
    </location>
</feature>
<feature type="domain" description="Sodium/calcium exchanger membrane region" evidence="12">
    <location>
        <begin position="378"/>
        <end position="531"/>
    </location>
</feature>
<keyword evidence="3" id="KW-0050">Antiport</keyword>
<dbReference type="InterPro" id="IPR004837">
    <property type="entry name" value="NaCa_Exmemb"/>
</dbReference>
<dbReference type="InterPro" id="IPR044880">
    <property type="entry name" value="NCX_ion-bd_dom_sf"/>
</dbReference>
<dbReference type="GO" id="GO:0008324">
    <property type="term" value="F:monoatomic cation transmembrane transporter activity"/>
    <property type="evidence" value="ECO:0007669"/>
    <property type="project" value="TreeGrafter"/>
</dbReference>
<dbReference type="PANTHER" id="PTHR12266">
    <property type="entry name" value="NA+/CA2+ K+ INDEPENDENT EXCHANGER"/>
    <property type="match status" value="1"/>
</dbReference>
<dbReference type="GO" id="GO:0015297">
    <property type="term" value="F:antiporter activity"/>
    <property type="evidence" value="ECO:0007669"/>
    <property type="project" value="UniProtKB-KW"/>
</dbReference>
<feature type="domain" description="Sodium/calcium exchanger membrane region" evidence="12">
    <location>
        <begin position="86"/>
        <end position="231"/>
    </location>
</feature>
<dbReference type="InterPro" id="IPR051359">
    <property type="entry name" value="CaCA_antiporter"/>
</dbReference>
<dbReference type="PANTHER" id="PTHR12266:SF36">
    <property type="entry name" value="OS10G0436900 PROTEIN"/>
    <property type="match status" value="1"/>
</dbReference>
<keyword evidence="2" id="KW-0813">Transport</keyword>
<feature type="transmembrane region" description="Helical" evidence="10">
    <location>
        <begin position="454"/>
        <end position="472"/>
    </location>
</feature>
<gene>
    <name evidence="14" type="ORF">M6B38_203190</name>
    <name evidence="13" type="ORF">M6B38_209885</name>
</gene>
<dbReference type="GO" id="GO:0016020">
    <property type="term" value="C:membrane"/>
    <property type="evidence" value="ECO:0007669"/>
    <property type="project" value="UniProtKB-SubCell"/>
</dbReference>
<feature type="transmembrane region" description="Helical" evidence="10">
    <location>
        <begin position="514"/>
        <end position="532"/>
    </location>
</feature>
<dbReference type="AlphaFoldDB" id="A0AAX6E8K3"/>
<keyword evidence="11" id="KW-0732">Signal</keyword>
<dbReference type="GO" id="GO:0006814">
    <property type="term" value="P:sodium ion transport"/>
    <property type="evidence" value="ECO:0007669"/>
    <property type="project" value="UniProtKB-KW"/>
</dbReference>
<comment type="similarity">
    <text evidence="9">Belongs to the Ca(2+):cation antiporter (CaCA) (TC 2.A.19) family. Cation/calcium exchanger (CCX) subfamily.</text>
</comment>
<keyword evidence="5 10" id="KW-1133">Transmembrane helix</keyword>
<accession>A0AAX6E8K3</accession>
<organism evidence="14 15">
    <name type="scientific">Iris pallida</name>
    <name type="common">Sweet iris</name>
    <dbReference type="NCBI Taxonomy" id="29817"/>
    <lineage>
        <taxon>Eukaryota</taxon>
        <taxon>Viridiplantae</taxon>
        <taxon>Streptophyta</taxon>
        <taxon>Embryophyta</taxon>
        <taxon>Tracheophyta</taxon>
        <taxon>Spermatophyta</taxon>
        <taxon>Magnoliopsida</taxon>
        <taxon>Liliopsida</taxon>
        <taxon>Asparagales</taxon>
        <taxon>Iridaceae</taxon>
        <taxon>Iridoideae</taxon>
        <taxon>Irideae</taxon>
        <taxon>Iris</taxon>
    </lineage>
</organism>
<keyword evidence="7 10" id="KW-0472">Membrane</keyword>
<evidence type="ECO:0000256" key="2">
    <source>
        <dbReference type="ARBA" id="ARBA00022448"/>
    </source>
</evidence>
<feature type="transmembrane region" description="Helical" evidence="10">
    <location>
        <begin position="344"/>
        <end position="362"/>
    </location>
</feature>
<keyword evidence="15" id="KW-1185">Reference proteome</keyword>
<protein>
    <submittedName>
        <fullName evidence="14">Cation/calcium exchanger 1-like</fullName>
    </submittedName>
</protein>
<keyword evidence="8" id="KW-0406">Ion transport</keyword>
<evidence type="ECO:0000256" key="3">
    <source>
        <dbReference type="ARBA" id="ARBA00022449"/>
    </source>
</evidence>
<proteinExistence type="inferred from homology"/>
<feature type="transmembrane region" description="Helical" evidence="10">
    <location>
        <begin position="214"/>
        <end position="236"/>
    </location>
</feature>